<reference evidence="2 3" key="1">
    <citation type="submission" date="2020-04" db="EMBL/GenBank/DDBJ databases">
        <authorList>
            <person name="Basu S."/>
            <person name="Maruthanayagam V."/>
            <person name="Chakraborty S."/>
            <person name="Pramanik A."/>
            <person name="Mukherjee J."/>
            <person name="Brink B."/>
        </authorList>
    </citation>
    <scope>NUCLEOTIDE SEQUENCE [LARGE SCALE GENOMIC DNA]</scope>
    <source>
        <strain evidence="2 3">AP17</strain>
    </source>
</reference>
<evidence type="ECO:0000313" key="2">
    <source>
        <dbReference type="EMBL" id="QIZ70364.1"/>
    </source>
</evidence>
<sequence>MNQNASPLTTQAPPTDDVPEAISIQGVDRDQIRRYFETLNAGEFERTSRLFAPQGQLIPPFEEPIVGPEAIAAYLQQEARGMKLRPKRGEISATVEGREEVKISGEVETALFTVKVGWLFVLDRDGQILGVTVKLLASLAELASLRR</sequence>
<accession>A0A6H1TUS9</accession>
<dbReference type="Gene3D" id="3.10.450.50">
    <property type="match status" value="1"/>
</dbReference>
<dbReference type="KEGG" id="oxy:HCG48_07040"/>
<organism evidence="2 3">
    <name type="scientific">Oxynema aestuarii AP17</name>
    <dbReference type="NCBI Taxonomy" id="2064643"/>
    <lineage>
        <taxon>Bacteria</taxon>
        <taxon>Bacillati</taxon>
        <taxon>Cyanobacteriota</taxon>
        <taxon>Cyanophyceae</taxon>
        <taxon>Oscillatoriophycideae</taxon>
        <taxon>Oscillatoriales</taxon>
        <taxon>Oscillatoriaceae</taxon>
        <taxon>Oxynema</taxon>
        <taxon>Oxynema aestuarii</taxon>
    </lineage>
</organism>
<evidence type="ECO:0000313" key="3">
    <source>
        <dbReference type="Proteomes" id="UP000500857"/>
    </source>
</evidence>
<dbReference type="EMBL" id="CP051167">
    <property type="protein sequence ID" value="QIZ70364.1"/>
    <property type="molecule type" value="Genomic_DNA"/>
</dbReference>
<dbReference type="InterPro" id="IPR032710">
    <property type="entry name" value="NTF2-like_dom_sf"/>
</dbReference>
<dbReference type="Pfam" id="PF12680">
    <property type="entry name" value="SnoaL_2"/>
    <property type="match status" value="1"/>
</dbReference>
<evidence type="ECO:0000259" key="1">
    <source>
        <dbReference type="Pfam" id="PF12680"/>
    </source>
</evidence>
<dbReference type="RefSeq" id="WP_168568519.1">
    <property type="nucleotide sequence ID" value="NZ_CP051167.1"/>
</dbReference>
<feature type="domain" description="SnoaL-like" evidence="1">
    <location>
        <begin position="32"/>
        <end position="128"/>
    </location>
</feature>
<gene>
    <name evidence="2" type="ORF">HCG48_07040</name>
</gene>
<dbReference type="Proteomes" id="UP000500857">
    <property type="component" value="Chromosome"/>
</dbReference>
<dbReference type="SUPFAM" id="SSF54427">
    <property type="entry name" value="NTF2-like"/>
    <property type="match status" value="1"/>
</dbReference>
<dbReference type="AlphaFoldDB" id="A0A6H1TUS9"/>
<dbReference type="InterPro" id="IPR037401">
    <property type="entry name" value="SnoaL-like"/>
</dbReference>
<proteinExistence type="predicted"/>
<protein>
    <submittedName>
        <fullName evidence="2">Nuclear transport factor 2 family protein</fullName>
    </submittedName>
</protein>
<name>A0A6H1TUS9_9CYAN</name>
<keyword evidence="3" id="KW-1185">Reference proteome</keyword>